<comment type="pathway">
    <text evidence="2">Purine metabolism.</text>
</comment>
<feature type="domain" description="TGS" evidence="8">
    <location>
        <begin position="427"/>
        <end position="488"/>
    </location>
</feature>
<evidence type="ECO:0000256" key="5">
    <source>
        <dbReference type="ARBA" id="ARBA00033308"/>
    </source>
</evidence>
<dbReference type="Pfam" id="PF13291">
    <property type="entry name" value="ACT_4"/>
    <property type="match status" value="1"/>
</dbReference>
<evidence type="ECO:0000256" key="3">
    <source>
        <dbReference type="ARBA" id="ARBA00029754"/>
    </source>
</evidence>
<accession>A0ABV6CAD4</accession>
<dbReference type="Pfam" id="PF13328">
    <property type="entry name" value="HD_4"/>
    <property type="match status" value="1"/>
</dbReference>
<dbReference type="Pfam" id="PF19296">
    <property type="entry name" value="RelA_AH_RIS"/>
    <property type="match status" value="1"/>
</dbReference>
<dbReference type="Gene3D" id="3.10.20.30">
    <property type="match status" value="1"/>
</dbReference>
<proteinExistence type="inferred from homology"/>
<comment type="function">
    <text evidence="6">In eubacteria ppGpp (guanosine 3'-diphosphate 5'-diphosphate) is a mediator of the stringent response that coordinates a variety of cellular activities in response to changes in nutritional abundance.</text>
</comment>
<evidence type="ECO:0000256" key="4">
    <source>
        <dbReference type="ARBA" id="ARBA00032407"/>
    </source>
</evidence>
<dbReference type="PROSITE" id="PS51671">
    <property type="entry name" value="ACT"/>
    <property type="match status" value="1"/>
</dbReference>
<dbReference type="InterPro" id="IPR012675">
    <property type="entry name" value="Beta-grasp_dom_sf"/>
</dbReference>
<dbReference type="InterPro" id="IPR012676">
    <property type="entry name" value="TGS-like"/>
</dbReference>
<dbReference type="InterPro" id="IPR043519">
    <property type="entry name" value="NT_sf"/>
</dbReference>
<dbReference type="Gene3D" id="3.30.460.10">
    <property type="entry name" value="Beta Polymerase, domain 2"/>
    <property type="match status" value="1"/>
</dbReference>
<dbReference type="RefSeq" id="WP_385877042.1">
    <property type="nucleotide sequence ID" value="NZ_JBHLXE010000084.1"/>
</dbReference>
<evidence type="ECO:0000259" key="7">
    <source>
        <dbReference type="PROSITE" id="PS51671"/>
    </source>
</evidence>
<reference evidence="9 10" key="1">
    <citation type="submission" date="2024-09" db="EMBL/GenBank/DDBJ databases">
        <authorList>
            <person name="Sun Q."/>
            <person name="Mori K."/>
        </authorList>
    </citation>
    <scope>NUCLEOTIDE SEQUENCE [LARGE SCALE GENOMIC DNA]</scope>
    <source>
        <strain evidence="9 10">CCM 8545</strain>
    </source>
</reference>
<dbReference type="CDD" id="cd01668">
    <property type="entry name" value="TGS_RSH"/>
    <property type="match status" value="1"/>
</dbReference>
<evidence type="ECO:0000313" key="10">
    <source>
        <dbReference type="Proteomes" id="UP001589758"/>
    </source>
</evidence>
<dbReference type="SUPFAM" id="SSF81301">
    <property type="entry name" value="Nucleotidyltransferase"/>
    <property type="match status" value="1"/>
</dbReference>
<evidence type="ECO:0000256" key="2">
    <source>
        <dbReference type="ARBA" id="ARBA00025704"/>
    </source>
</evidence>
<dbReference type="PANTHER" id="PTHR21262">
    <property type="entry name" value="GUANOSINE-3',5'-BIS DIPHOSPHATE 3'-PYROPHOSPHOHYDROLASE"/>
    <property type="match status" value="1"/>
</dbReference>
<dbReference type="CDD" id="cd04876">
    <property type="entry name" value="ACT_RelA-SpoT"/>
    <property type="match status" value="1"/>
</dbReference>
<dbReference type="SUPFAM" id="SSF55021">
    <property type="entry name" value="ACT-like"/>
    <property type="match status" value="1"/>
</dbReference>
<protein>
    <recommendedName>
        <fullName evidence="1">GTP pyrophosphokinase</fullName>
    </recommendedName>
    <alternativeName>
        <fullName evidence="4">(p)ppGpp synthase</fullName>
    </alternativeName>
    <alternativeName>
        <fullName evidence="3">ATP:GTP 3'-pyrophosphotransferase</fullName>
    </alternativeName>
    <alternativeName>
        <fullName evidence="5">ppGpp synthase I</fullName>
    </alternativeName>
</protein>
<dbReference type="InterPro" id="IPR004095">
    <property type="entry name" value="TGS"/>
</dbReference>
<dbReference type="InterPro" id="IPR033655">
    <property type="entry name" value="TGS_RelA/SpoT"/>
</dbReference>
<dbReference type="SMART" id="SM00954">
    <property type="entry name" value="RelA_SpoT"/>
    <property type="match status" value="1"/>
</dbReference>
<dbReference type="SUPFAM" id="SSF109604">
    <property type="entry name" value="HD-domain/PDEase-like"/>
    <property type="match status" value="1"/>
</dbReference>
<dbReference type="EMBL" id="JBHLXE010000084">
    <property type="protein sequence ID" value="MFC0179931.1"/>
    <property type="molecule type" value="Genomic_DNA"/>
</dbReference>
<evidence type="ECO:0000256" key="1">
    <source>
        <dbReference type="ARBA" id="ARBA00019852"/>
    </source>
</evidence>
<keyword evidence="10" id="KW-1185">Reference proteome</keyword>
<dbReference type="Pfam" id="PF04607">
    <property type="entry name" value="RelA_SpoT"/>
    <property type="match status" value="1"/>
</dbReference>
<organism evidence="9 10">
    <name type="scientific">Thorsellia kenyensis</name>
    <dbReference type="NCBI Taxonomy" id="1549888"/>
    <lineage>
        <taxon>Bacteria</taxon>
        <taxon>Pseudomonadati</taxon>
        <taxon>Pseudomonadota</taxon>
        <taxon>Gammaproteobacteria</taxon>
        <taxon>Enterobacterales</taxon>
        <taxon>Thorselliaceae</taxon>
        <taxon>Thorsellia</taxon>
    </lineage>
</organism>
<dbReference type="InterPro" id="IPR045865">
    <property type="entry name" value="ACT-like_dom_sf"/>
</dbReference>
<dbReference type="NCBIfam" id="NF008124">
    <property type="entry name" value="PRK10872.1"/>
    <property type="match status" value="1"/>
</dbReference>
<comment type="similarity">
    <text evidence="6">Belongs to the relA/spoT family.</text>
</comment>
<dbReference type="CDD" id="cd05399">
    <property type="entry name" value="NT_Rel-Spo_like"/>
    <property type="match status" value="1"/>
</dbReference>
<dbReference type="SUPFAM" id="SSF81271">
    <property type="entry name" value="TGS-like"/>
    <property type="match status" value="1"/>
</dbReference>
<keyword evidence="9" id="KW-0808">Transferase</keyword>
<dbReference type="NCBIfam" id="TIGR00691">
    <property type="entry name" value="spoT_relA"/>
    <property type="match status" value="1"/>
</dbReference>
<dbReference type="InterPro" id="IPR002912">
    <property type="entry name" value="ACT_dom"/>
</dbReference>
<dbReference type="Gene3D" id="1.10.3210.10">
    <property type="entry name" value="Hypothetical protein af1432"/>
    <property type="match status" value="1"/>
</dbReference>
<evidence type="ECO:0000256" key="6">
    <source>
        <dbReference type="RuleBase" id="RU003847"/>
    </source>
</evidence>
<dbReference type="Gene3D" id="3.30.70.260">
    <property type="match status" value="1"/>
</dbReference>
<dbReference type="Proteomes" id="UP001589758">
    <property type="component" value="Unassembled WGS sequence"/>
</dbReference>
<evidence type="ECO:0000313" key="9">
    <source>
        <dbReference type="EMBL" id="MFC0179931.1"/>
    </source>
</evidence>
<dbReference type="InterPro" id="IPR007685">
    <property type="entry name" value="RelA_SpoT"/>
</dbReference>
<evidence type="ECO:0000259" key="8">
    <source>
        <dbReference type="PROSITE" id="PS51880"/>
    </source>
</evidence>
<dbReference type="InterPro" id="IPR045600">
    <property type="entry name" value="RelA/SpoT_AH_RIS"/>
</dbReference>
<dbReference type="GO" id="GO:0008728">
    <property type="term" value="F:GTP diphosphokinase activity"/>
    <property type="evidence" value="ECO:0007669"/>
    <property type="project" value="UniProtKB-EC"/>
</dbReference>
<feature type="domain" description="ACT" evidence="7">
    <location>
        <begin position="700"/>
        <end position="773"/>
    </location>
</feature>
<dbReference type="PROSITE" id="PS51880">
    <property type="entry name" value="TGS"/>
    <property type="match status" value="1"/>
</dbReference>
<dbReference type="InterPro" id="IPR004811">
    <property type="entry name" value="RelA/Spo_fam"/>
</dbReference>
<dbReference type="Pfam" id="PF02824">
    <property type="entry name" value="TGS"/>
    <property type="match status" value="1"/>
</dbReference>
<name>A0ABV6CAD4_9GAMM</name>
<comment type="caution">
    <text evidence="9">The sequence shown here is derived from an EMBL/GenBank/DDBJ whole genome shotgun (WGS) entry which is preliminary data.</text>
</comment>
<sequence length="773" mass="88284">MVAIRKIHLSASGDLDIQSWFDSLSLSNKDASLHLSEIWFFLLSLVQPKFKLNFAPEALSDTSILYDQSPSKHLLHQLLILRGLEMVEILASLNMDKETLGASLLFPWLQEKEISPEAIEEKFGHKTLQLINGVIQMNNIRLLKSAEIDRMKSAQIDNMRKMLLSMVEDFRCVVIALADRIVHLREVKDAPEDERVLAAKECSSIYAPLANRLGIGQLKWELEDYCFRYLQPAKYKQIASLLHERRLDREEYIKEFVLKLHAAMVSENIKAEIYGRPKHIYSIWRKMQKKHVDFDELYDVRAIRIVVERLQDCYAALGVVHTQFKHLPKEFDDYIANPKPNGYQSIHTVVLGPGGKTLEIQIRTRQMHEDAELGVAAHWKYKEGGGSAPKSSLEERIDWLRKLLNWQEEMVDTGDMLEEVRSQVFDDRVYVFTPKGDVIDLPAGSTPLDFAYHIHSDIGHRCIGAKVAGRIVPFTYQLQMGDQIDIITQKNPNPSRDWLNPHLGYITTSRGRSKVQNWFRKQEKDKNILLGKQILENELQHLSLTLREVEKSLLKKYNSPSMDEFLASLGAGDVRLQQMINFIQNQFIKVTAKEEDEAALKIINETVNQNKAKSEPNNAKNSGLNSGRVVIENVGNLLHHLAGCCQPIIGDSISGFITQGRGISIHRTDCNQLAELQSVHPERIVEAKWGESYSSGHKLTLRISAYDRSGLLRDITTILANEKINVFNFKSHSDLKTQTATIDMQIEIYNLDVLSRATNKIKQINDVIEVKRL</sequence>
<dbReference type="PANTHER" id="PTHR21262:SF31">
    <property type="entry name" value="GTP PYROPHOSPHOKINASE"/>
    <property type="match status" value="1"/>
</dbReference>
<gene>
    <name evidence="9" type="primary">relA</name>
    <name evidence="9" type="ORF">ACFFIT_07500</name>
</gene>